<evidence type="ECO:0000256" key="7">
    <source>
        <dbReference type="ARBA" id="ARBA00023136"/>
    </source>
</evidence>
<evidence type="ECO:0000256" key="4">
    <source>
        <dbReference type="ARBA" id="ARBA00022475"/>
    </source>
</evidence>
<comment type="caution">
    <text evidence="11">The sequence shown here is derived from an EMBL/GenBank/DDBJ whole genome shotgun (WGS) entry which is preliminary data.</text>
</comment>
<sequence length="466" mass="49297">MDKQMKKPPVIVALIPILFLIVALSVSIIRLEADPHIPLVLSSAVAAFVAMLVGYKWNNVEQGIFDGIMMAMQAIVILMVVGMLIGTWIQGGVVPTMIYYGLQILSPQIFLIAAMIISAVVAISVGSSWSTVGTIGIALVGIGEGLGVPTGMVAGSIISGAYIGDKLSPLSDTTNLASGTVGDTDLFEHIRHMLYVTVPAVVISGIIYGILGFTVVDSAQMEGGQIQTITSTLSEHFYISPVLLLAPILVIGLIVMKVPPIPGLLGGSILGAIFAITFQGADFASVVETMHYGPEIETGVEMVDGLLNEGGLDGMMWTISLIMAALSLGGILEKCGFLQVILEGVLTIAHRVGILSLISHVVSIFVNLVTADQYLSIVLPSRMFRDAFKAKNVHPKNLSRIAESAGTVTSPLIPWNTCGAFMAGALGISPVVYLPFAFFNLLAPLISIIYGFTGFSMTKWEEEESS</sequence>
<protein>
    <submittedName>
        <fullName evidence="11">Na+/H+ antiporter NhaC</fullName>
    </submittedName>
</protein>
<keyword evidence="12" id="KW-1185">Reference proteome</keyword>
<dbReference type="PANTHER" id="PTHR33451:SF3">
    <property type="entry name" value="MALATE-2H(+)_NA(+)-LACTATE ANTIPORTER"/>
    <property type="match status" value="1"/>
</dbReference>
<dbReference type="AlphaFoldDB" id="A0A226C3F5"/>
<evidence type="ECO:0000256" key="8">
    <source>
        <dbReference type="ARBA" id="ARBA00038435"/>
    </source>
</evidence>
<dbReference type="Pfam" id="PF03553">
    <property type="entry name" value="Na_H_antiporter"/>
    <property type="match status" value="1"/>
</dbReference>
<dbReference type="GO" id="GO:0005886">
    <property type="term" value="C:plasma membrane"/>
    <property type="evidence" value="ECO:0007669"/>
    <property type="project" value="UniProtKB-SubCell"/>
</dbReference>
<feature type="transmembrane region" description="Helical" evidence="9">
    <location>
        <begin position="12"/>
        <end position="31"/>
    </location>
</feature>
<accession>A0A226C3F5</accession>
<feature type="transmembrane region" description="Helical" evidence="9">
    <location>
        <begin position="236"/>
        <end position="256"/>
    </location>
</feature>
<proteinExistence type="inferred from homology"/>
<dbReference type="InterPro" id="IPR004770">
    <property type="entry name" value="Na/H_antiport_NhaC"/>
</dbReference>
<dbReference type="NCBIfam" id="TIGR00931">
    <property type="entry name" value="antiport_nhaC"/>
    <property type="match status" value="1"/>
</dbReference>
<comment type="subcellular location">
    <subcellularLocation>
        <location evidence="1">Cell membrane</location>
        <topology evidence="1">Multi-pass membrane protein</topology>
    </subcellularLocation>
</comment>
<organism evidence="11 12">
    <name type="scientific">Natranaerobius trueperi</name>
    <dbReference type="NCBI Taxonomy" id="759412"/>
    <lineage>
        <taxon>Bacteria</taxon>
        <taxon>Bacillati</taxon>
        <taxon>Bacillota</taxon>
        <taxon>Clostridia</taxon>
        <taxon>Natranaerobiales</taxon>
        <taxon>Natranaerobiaceae</taxon>
        <taxon>Natranaerobius</taxon>
    </lineage>
</organism>
<evidence type="ECO:0000256" key="9">
    <source>
        <dbReference type="SAM" id="Phobius"/>
    </source>
</evidence>
<keyword evidence="2" id="KW-0813">Transport</keyword>
<keyword evidence="6 9" id="KW-1133">Transmembrane helix</keyword>
<dbReference type="RefSeq" id="WP_089022423.1">
    <property type="nucleotide sequence ID" value="NZ_NIQC01000001.1"/>
</dbReference>
<keyword evidence="4" id="KW-1003">Cell membrane</keyword>
<feature type="transmembrane region" description="Helical" evidence="9">
    <location>
        <begin position="67"/>
        <end position="89"/>
    </location>
</feature>
<evidence type="ECO:0000256" key="2">
    <source>
        <dbReference type="ARBA" id="ARBA00022448"/>
    </source>
</evidence>
<dbReference type="OrthoDB" id="9762978at2"/>
<feature type="transmembrane region" description="Helical" evidence="9">
    <location>
        <begin position="314"/>
        <end position="332"/>
    </location>
</feature>
<feature type="domain" description="Na+/H+ antiporter NhaC-like C-terminal" evidence="10">
    <location>
        <begin position="160"/>
        <end position="455"/>
    </location>
</feature>
<name>A0A226C3F5_9FIRM</name>
<evidence type="ECO:0000259" key="10">
    <source>
        <dbReference type="Pfam" id="PF03553"/>
    </source>
</evidence>
<dbReference type="Proteomes" id="UP000214588">
    <property type="component" value="Unassembled WGS sequence"/>
</dbReference>
<keyword evidence="3" id="KW-0050">Antiport</keyword>
<evidence type="ECO:0000313" key="11">
    <source>
        <dbReference type="EMBL" id="OWZ84999.1"/>
    </source>
</evidence>
<dbReference type="InterPro" id="IPR052180">
    <property type="entry name" value="NhaC_Na-H+_Antiporter"/>
</dbReference>
<evidence type="ECO:0000256" key="3">
    <source>
        <dbReference type="ARBA" id="ARBA00022449"/>
    </source>
</evidence>
<feature type="transmembrane region" description="Helical" evidence="9">
    <location>
        <begin position="352"/>
        <end position="371"/>
    </location>
</feature>
<keyword evidence="7 9" id="KW-0472">Membrane</keyword>
<evidence type="ECO:0000313" key="12">
    <source>
        <dbReference type="Proteomes" id="UP000214588"/>
    </source>
</evidence>
<evidence type="ECO:0000256" key="5">
    <source>
        <dbReference type="ARBA" id="ARBA00022692"/>
    </source>
</evidence>
<feature type="transmembrane region" description="Helical" evidence="9">
    <location>
        <begin position="194"/>
        <end position="216"/>
    </location>
</feature>
<evidence type="ECO:0000256" key="6">
    <source>
        <dbReference type="ARBA" id="ARBA00022989"/>
    </source>
</evidence>
<comment type="similarity">
    <text evidence="8">Belongs to the NhaC Na(+)/H(+) (TC 2.A.35) antiporter family.</text>
</comment>
<reference evidence="11 12" key="1">
    <citation type="submission" date="2017-06" db="EMBL/GenBank/DDBJ databases">
        <title>Draft Genome Sequence of Natranaerobius trueperi halophilic, alkalithermophilic bacteria from soda lakes.</title>
        <authorList>
            <person name="Zhao B."/>
        </authorList>
    </citation>
    <scope>NUCLEOTIDE SEQUENCE [LARGE SCALE GENOMIC DNA]</scope>
    <source>
        <strain evidence="11 12">DSM 18760</strain>
    </source>
</reference>
<dbReference type="InterPro" id="IPR018461">
    <property type="entry name" value="Na/H_Antiport_NhaC-like_C"/>
</dbReference>
<evidence type="ECO:0000256" key="1">
    <source>
        <dbReference type="ARBA" id="ARBA00004651"/>
    </source>
</evidence>
<gene>
    <name evidence="11" type="primary">nhaC</name>
    <name evidence="11" type="ORF">CDO51_00955</name>
</gene>
<dbReference type="GO" id="GO:0015297">
    <property type="term" value="F:antiporter activity"/>
    <property type="evidence" value="ECO:0007669"/>
    <property type="project" value="UniProtKB-KW"/>
</dbReference>
<feature type="transmembrane region" description="Helical" evidence="9">
    <location>
        <begin position="37"/>
        <end position="55"/>
    </location>
</feature>
<feature type="transmembrane region" description="Helical" evidence="9">
    <location>
        <begin position="431"/>
        <end position="452"/>
    </location>
</feature>
<feature type="transmembrane region" description="Helical" evidence="9">
    <location>
        <begin position="263"/>
        <end position="281"/>
    </location>
</feature>
<dbReference type="EMBL" id="NIQC01000001">
    <property type="protein sequence ID" value="OWZ84999.1"/>
    <property type="molecule type" value="Genomic_DNA"/>
</dbReference>
<keyword evidence="5 9" id="KW-0812">Transmembrane</keyword>
<feature type="transmembrane region" description="Helical" evidence="9">
    <location>
        <begin position="109"/>
        <end position="142"/>
    </location>
</feature>
<dbReference type="PANTHER" id="PTHR33451">
    <property type="entry name" value="MALATE-2H(+)/NA(+)-LACTATE ANTIPORTER"/>
    <property type="match status" value="1"/>
</dbReference>